<dbReference type="EMBL" id="LUKF01000017">
    <property type="protein sequence ID" value="KYG61335.1"/>
    <property type="molecule type" value="Genomic_DNA"/>
</dbReference>
<name>A0A150WE32_BDEBC</name>
<keyword evidence="1" id="KW-0732">Signal</keyword>
<feature type="chain" id="PRO_5007572612" description="Lipoprotein" evidence="1">
    <location>
        <begin position="24"/>
        <end position="203"/>
    </location>
</feature>
<gene>
    <name evidence="2" type="ORF">AZI85_09740</name>
</gene>
<evidence type="ECO:0000313" key="2">
    <source>
        <dbReference type="EMBL" id="KYG61335.1"/>
    </source>
</evidence>
<evidence type="ECO:0000256" key="1">
    <source>
        <dbReference type="SAM" id="SignalP"/>
    </source>
</evidence>
<comment type="caution">
    <text evidence="2">The sequence shown here is derived from an EMBL/GenBank/DDBJ whole genome shotgun (WGS) entry which is preliminary data.</text>
</comment>
<sequence length="203" mass="21931">MKDAKFLIITLLAVAAMSLSACAKKDSEFAARYQRNKMGAKVVDGPKTQAAGEQAAAQGLEADVVNVTRHWTPEGQPGPRVVVSTILVNNQEVPVTTAHTGTEQVNGRVDIAGYVVAFHAMCGNATCNPYYATMEVYQNNRMLIQEGVRVFFDKQTPADEDRYQWFKPEESLPLVGAGGVSDPSGMVGYFNTTQAVIGSGRIK</sequence>
<proteinExistence type="predicted"/>
<evidence type="ECO:0000313" key="3">
    <source>
        <dbReference type="Proteomes" id="UP000075391"/>
    </source>
</evidence>
<organism evidence="2 3">
    <name type="scientific">Bdellovibrio bacteriovorus</name>
    <dbReference type="NCBI Taxonomy" id="959"/>
    <lineage>
        <taxon>Bacteria</taxon>
        <taxon>Pseudomonadati</taxon>
        <taxon>Bdellovibrionota</taxon>
        <taxon>Bdellovibrionia</taxon>
        <taxon>Bdellovibrionales</taxon>
        <taxon>Pseudobdellovibrionaceae</taxon>
        <taxon>Bdellovibrio</taxon>
    </lineage>
</organism>
<feature type="signal peptide" evidence="1">
    <location>
        <begin position="1"/>
        <end position="23"/>
    </location>
</feature>
<dbReference type="PROSITE" id="PS51257">
    <property type="entry name" value="PROKAR_LIPOPROTEIN"/>
    <property type="match status" value="1"/>
</dbReference>
<dbReference type="AlphaFoldDB" id="A0A150WE32"/>
<dbReference type="Proteomes" id="UP000075391">
    <property type="component" value="Unassembled WGS sequence"/>
</dbReference>
<reference evidence="2 3" key="1">
    <citation type="submission" date="2016-03" db="EMBL/GenBank/DDBJ databases">
        <authorList>
            <person name="Ploux O."/>
        </authorList>
    </citation>
    <scope>NUCLEOTIDE SEQUENCE [LARGE SCALE GENOMIC DNA]</scope>
    <source>
        <strain evidence="2 3">BER2</strain>
    </source>
</reference>
<dbReference type="OrthoDB" id="5292883at2"/>
<protein>
    <recommendedName>
        <fullName evidence="4">Lipoprotein</fullName>
    </recommendedName>
</protein>
<evidence type="ECO:0008006" key="4">
    <source>
        <dbReference type="Google" id="ProtNLM"/>
    </source>
</evidence>
<accession>A0A150WE32</accession>